<proteinExistence type="predicted"/>
<accession>A0AC34GGP2</accession>
<dbReference type="WBParaSite" id="ES5_v2.g28680.t1">
    <property type="protein sequence ID" value="ES5_v2.g28680.t1"/>
    <property type="gene ID" value="ES5_v2.g28680"/>
</dbReference>
<sequence>GHQIVRLPTSLPSPVYIATRYSERGRALLNASSTLIDAAAGGDTFAQLAQELPYYHSEVLRDLRLNA</sequence>
<evidence type="ECO:0000313" key="1">
    <source>
        <dbReference type="Proteomes" id="UP000887579"/>
    </source>
</evidence>
<reference evidence="2" key="1">
    <citation type="submission" date="2022-11" db="UniProtKB">
        <authorList>
            <consortium name="WormBaseParasite"/>
        </authorList>
    </citation>
    <scope>IDENTIFICATION</scope>
</reference>
<name>A0AC34GGP2_9BILA</name>
<organism evidence="1 2">
    <name type="scientific">Panagrolaimus sp. ES5</name>
    <dbReference type="NCBI Taxonomy" id="591445"/>
    <lineage>
        <taxon>Eukaryota</taxon>
        <taxon>Metazoa</taxon>
        <taxon>Ecdysozoa</taxon>
        <taxon>Nematoda</taxon>
        <taxon>Chromadorea</taxon>
        <taxon>Rhabditida</taxon>
        <taxon>Tylenchina</taxon>
        <taxon>Panagrolaimomorpha</taxon>
        <taxon>Panagrolaimoidea</taxon>
        <taxon>Panagrolaimidae</taxon>
        <taxon>Panagrolaimus</taxon>
    </lineage>
</organism>
<evidence type="ECO:0000313" key="2">
    <source>
        <dbReference type="WBParaSite" id="ES5_v2.g28680.t1"/>
    </source>
</evidence>
<protein>
    <submittedName>
        <fullName evidence="2">Uncharacterized protein</fullName>
    </submittedName>
</protein>
<dbReference type="Proteomes" id="UP000887579">
    <property type="component" value="Unplaced"/>
</dbReference>